<sequence>MKKKFKPREIAEFDERIQSVISNFVITNLFSATSLKTMFRKCGSHQPLCKAGLLEEVLSIQKEIAAKATVRCKEYELLDQFVRTYYLGTYGRWLDVPEIC</sequence>
<reference evidence="1" key="1">
    <citation type="submission" date="2023-04" db="EMBL/GenBank/DDBJ databases">
        <title>A chromosome-level genome assembly of the parasitoid wasp Eretmocerus hayati.</title>
        <authorList>
            <person name="Zhong Y."/>
            <person name="Liu S."/>
            <person name="Liu Y."/>
        </authorList>
    </citation>
    <scope>NUCLEOTIDE SEQUENCE</scope>
    <source>
        <strain evidence="1">ZJU_SS_LIU_2023</strain>
    </source>
</reference>
<accession>A0ACC2PJ03</accession>
<gene>
    <name evidence="1" type="ORF">QAD02_018815</name>
</gene>
<evidence type="ECO:0000313" key="2">
    <source>
        <dbReference type="Proteomes" id="UP001239111"/>
    </source>
</evidence>
<dbReference type="Proteomes" id="UP001239111">
    <property type="component" value="Chromosome 1"/>
</dbReference>
<name>A0ACC2PJ03_9HYME</name>
<organism evidence="1 2">
    <name type="scientific">Eretmocerus hayati</name>
    <dbReference type="NCBI Taxonomy" id="131215"/>
    <lineage>
        <taxon>Eukaryota</taxon>
        <taxon>Metazoa</taxon>
        <taxon>Ecdysozoa</taxon>
        <taxon>Arthropoda</taxon>
        <taxon>Hexapoda</taxon>
        <taxon>Insecta</taxon>
        <taxon>Pterygota</taxon>
        <taxon>Neoptera</taxon>
        <taxon>Endopterygota</taxon>
        <taxon>Hymenoptera</taxon>
        <taxon>Apocrita</taxon>
        <taxon>Proctotrupomorpha</taxon>
        <taxon>Chalcidoidea</taxon>
        <taxon>Aphelinidae</taxon>
        <taxon>Aphelininae</taxon>
        <taxon>Eretmocerus</taxon>
    </lineage>
</organism>
<proteinExistence type="predicted"/>
<dbReference type="EMBL" id="CM056741">
    <property type="protein sequence ID" value="KAJ8683023.1"/>
    <property type="molecule type" value="Genomic_DNA"/>
</dbReference>
<keyword evidence="2" id="KW-1185">Reference proteome</keyword>
<protein>
    <submittedName>
        <fullName evidence="1">Uncharacterized protein</fullName>
    </submittedName>
</protein>
<evidence type="ECO:0000313" key="1">
    <source>
        <dbReference type="EMBL" id="KAJ8683023.1"/>
    </source>
</evidence>
<comment type="caution">
    <text evidence="1">The sequence shown here is derived from an EMBL/GenBank/DDBJ whole genome shotgun (WGS) entry which is preliminary data.</text>
</comment>